<reference evidence="5" key="1">
    <citation type="submission" date="2022-05" db="EMBL/GenBank/DDBJ databases">
        <title>Jatrophihabitans sp. SB3-54 whole genome sequence.</title>
        <authorList>
            <person name="Suh M.K."/>
            <person name="Eom M.K."/>
            <person name="Kim J.S."/>
            <person name="Kim H.S."/>
            <person name="Do H.E."/>
            <person name="Shin Y.K."/>
            <person name="Lee J.-S."/>
        </authorList>
    </citation>
    <scope>NUCLEOTIDE SEQUENCE</scope>
    <source>
        <strain evidence="5">SB3-54</strain>
    </source>
</reference>
<evidence type="ECO:0000256" key="3">
    <source>
        <dbReference type="ARBA" id="ARBA00022827"/>
    </source>
</evidence>
<dbReference type="InterPro" id="IPR036188">
    <property type="entry name" value="FAD/NAD-bd_sf"/>
</dbReference>
<keyword evidence="5" id="KW-0503">Monooxygenase</keyword>
<evidence type="ECO:0000313" key="5">
    <source>
        <dbReference type="EMBL" id="WAX57337.1"/>
    </source>
</evidence>
<name>A0ABY7K162_9ACTN</name>
<dbReference type="Gene3D" id="3.50.50.60">
    <property type="entry name" value="FAD/NAD(P)-binding domain"/>
    <property type="match status" value="1"/>
</dbReference>
<keyword evidence="6" id="KW-1185">Reference proteome</keyword>
<protein>
    <submittedName>
        <fullName evidence="5">FAD-dependent monooxygenase</fullName>
    </submittedName>
</protein>
<comment type="cofactor">
    <cofactor evidence="1">
        <name>FAD</name>
        <dbReference type="ChEBI" id="CHEBI:57692"/>
    </cofactor>
</comment>
<dbReference type="Pfam" id="PF01494">
    <property type="entry name" value="FAD_binding_3"/>
    <property type="match status" value="1"/>
</dbReference>
<dbReference type="Gene3D" id="3.30.70.2450">
    <property type="match status" value="1"/>
</dbReference>
<evidence type="ECO:0000256" key="1">
    <source>
        <dbReference type="ARBA" id="ARBA00001974"/>
    </source>
</evidence>
<keyword evidence="3" id="KW-0274">FAD</keyword>
<keyword evidence="5" id="KW-0560">Oxidoreductase</keyword>
<dbReference type="SUPFAM" id="SSF51905">
    <property type="entry name" value="FAD/NAD(P)-binding domain"/>
    <property type="match status" value="1"/>
</dbReference>
<dbReference type="EMBL" id="CP097463">
    <property type="protein sequence ID" value="WAX57337.1"/>
    <property type="molecule type" value="Genomic_DNA"/>
</dbReference>
<dbReference type="InterPro" id="IPR050641">
    <property type="entry name" value="RIFMO-like"/>
</dbReference>
<evidence type="ECO:0000256" key="2">
    <source>
        <dbReference type="ARBA" id="ARBA00022630"/>
    </source>
</evidence>
<dbReference type="GO" id="GO:0004497">
    <property type="term" value="F:monooxygenase activity"/>
    <property type="evidence" value="ECO:0007669"/>
    <property type="project" value="UniProtKB-KW"/>
</dbReference>
<evidence type="ECO:0000259" key="4">
    <source>
        <dbReference type="Pfam" id="PF01494"/>
    </source>
</evidence>
<gene>
    <name evidence="5" type="ORF">M6B22_00885</name>
</gene>
<sequence length="499" mass="53608">MLAGELGQAGVRTLLLERRAEPSEVAKAGGLAGQILELLHFRGELDRFCEAGGSKGPEAVPSLPFGGLQLDFSQIPDPPMQVLRLPQPQLEAALADRASERGSEIRRGHEVIGLQQQDGVVKVEVRGPQGRYEMATQFVVGCDGGRSRVRDLAGIPFRGTSLPEIERLASVTVPESVTLLDDGGLQVDGIGRIPFGYTATERGVFACSGLEGRLSVYTAEVEAREYDDAPMTIAELSASVNRVLGVDLPLGEPLRMTRFGYSAKQADTYRHGRIFLAGDAAHLFPAGGVAVNAGMLDAANLAWKLAGTIHGWAPPDLLDTYSDERRAAAERTLLHTRAQVALRRGYGPDGDALRALVLELTADEQPLRRLGALMAGTDAGAPKSQVHPLVGTFLTSRALSVQQGDPRFAGMLRTGRLVLLDLADRPDLRELAGRWGEHVDVIRATIDPPPADALLIRPDTHIAWAATSQTAVQTALRTLREALSTWLGTRPHQRTESPA</sequence>
<dbReference type="InterPro" id="IPR002938">
    <property type="entry name" value="FAD-bd"/>
</dbReference>
<dbReference type="PANTHER" id="PTHR43004:SF19">
    <property type="entry name" value="BINDING MONOOXYGENASE, PUTATIVE (JCVI)-RELATED"/>
    <property type="match status" value="1"/>
</dbReference>
<dbReference type="Gene3D" id="3.40.30.120">
    <property type="match status" value="1"/>
</dbReference>
<organism evidence="5 6">
    <name type="scientific">Jatrophihabitans cynanchi</name>
    <dbReference type="NCBI Taxonomy" id="2944128"/>
    <lineage>
        <taxon>Bacteria</taxon>
        <taxon>Bacillati</taxon>
        <taxon>Actinomycetota</taxon>
        <taxon>Actinomycetes</taxon>
        <taxon>Jatrophihabitantales</taxon>
        <taxon>Jatrophihabitantaceae</taxon>
        <taxon>Jatrophihabitans</taxon>
    </lineage>
</organism>
<dbReference type="PRINTS" id="PR00420">
    <property type="entry name" value="RNGMNOXGNASE"/>
</dbReference>
<dbReference type="RefSeq" id="WP_331459773.1">
    <property type="nucleotide sequence ID" value="NZ_CP097463.1"/>
</dbReference>
<proteinExistence type="predicted"/>
<dbReference type="PANTHER" id="PTHR43004">
    <property type="entry name" value="TRK SYSTEM POTASSIUM UPTAKE PROTEIN"/>
    <property type="match status" value="1"/>
</dbReference>
<dbReference type="Pfam" id="PF21274">
    <property type="entry name" value="Rng_hyd_C"/>
    <property type="match status" value="1"/>
</dbReference>
<dbReference type="Proteomes" id="UP001164693">
    <property type="component" value="Chromosome"/>
</dbReference>
<evidence type="ECO:0000313" key="6">
    <source>
        <dbReference type="Proteomes" id="UP001164693"/>
    </source>
</evidence>
<feature type="domain" description="FAD-binding" evidence="4">
    <location>
        <begin position="1"/>
        <end position="333"/>
    </location>
</feature>
<accession>A0ABY7K162</accession>
<keyword evidence="2" id="KW-0285">Flavoprotein</keyword>